<dbReference type="AlphaFoldDB" id="A0A392V5P3"/>
<sequence length="69" mass="7706">LHRSAPPNARRGGLKSEEKTGMRSCKVFCNKNRGSRQNPKATLKGWGTLTPLEVVEEGKGERLKKSSRR</sequence>
<dbReference type="Proteomes" id="UP000265520">
    <property type="component" value="Unassembled WGS sequence"/>
</dbReference>
<organism evidence="2 3">
    <name type="scientific">Trifolium medium</name>
    <dbReference type="NCBI Taxonomy" id="97028"/>
    <lineage>
        <taxon>Eukaryota</taxon>
        <taxon>Viridiplantae</taxon>
        <taxon>Streptophyta</taxon>
        <taxon>Embryophyta</taxon>
        <taxon>Tracheophyta</taxon>
        <taxon>Spermatophyta</taxon>
        <taxon>Magnoliopsida</taxon>
        <taxon>eudicotyledons</taxon>
        <taxon>Gunneridae</taxon>
        <taxon>Pentapetalae</taxon>
        <taxon>rosids</taxon>
        <taxon>fabids</taxon>
        <taxon>Fabales</taxon>
        <taxon>Fabaceae</taxon>
        <taxon>Papilionoideae</taxon>
        <taxon>50 kb inversion clade</taxon>
        <taxon>NPAAA clade</taxon>
        <taxon>Hologalegina</taxon>
        <taxon>IRL clade</taxon>
        <taxon>Trifolieae</taxon>
        <taxon>Trifolium</taxon>
    </lineage>
</organism>
<name>A0A392V5P3_9FABA</name>
<evidence type="ECO:0000256" key="1">
    <source>
        <dbReference type="SAM" id="MobiDB-lite"/>
    </source>
</evidence>
<reference evidence="2 3" key="1">
    <citation type="journal article" date="2018" name="Front. Plant Sci.">
        <title>Red Clover (Trifolium pratense) and Zigzag Clover (T. medium) - A Picture of Genomic Similarities and Differences.</title>
        <authorList>
            <person name="Dluhosova J."/>
            <person name="Istvanek J."/>
            <person name="Nedelnik J."/>
            <person name="Repkova J."/>
        </authorList>
    </citation>
    <scope>NUCLEOTIDE SEQUENCE [LARGE SCALE GENOMIC DNA]</scope>
    <source>
        <strain evidence="3">cv. 10/8</strain>
        <tissue evidence="2">Leaf</tissue>
    </source>
</reference>
<comment type="caution">
    <text evidence="2">The sequence shown here is derived from an EMBL/GenBank/DDBJ whole genome shotgun (WGS) entry which is preliminary data.</text>
</comment>
<dbReference type="EMBL" id="LXQA011070753">
    <property type="protein sequence ID" value="MCI83594.1"/>
    <property type="molecule type" value="Genomic_DNA"/>
</dbReference>
<keyword evidence="3" id="KW-1185">Reference proteome</keyword>
<evidence type="ECO:0000313" key="2">
    <source>
        <dbReference type="EMBL" id="MCI83594.1"/>
    </source>
</evidence>
<accession>A0A392V5P3</accession>
<protein>
    <submittedName>
        <fullName evidence="2">Uncharacterized protein</fullName>
    </submittedName>
</protein>
<evidence type="ECO:0000313" key="3">
    <source>
        <dbReference type="Proteomes" id="UP000265520"/>
    </source>
</evidence>
<feature type="non-terminal residue" evidence="2">
    <location>
        <position position="1"/>
    </location>
</feature>
<feature type="region of interest" description="Disordered" evidence="1">
    <location>
        <begin position="1"/>
        <end position="22"/>
    </location>
</feature>
<proteinExistence type="predicted"/>